<keyword evidence="1 3" id="KW-0378">Hydrolase</keyword>
<dbReference type="KEGG" id="vos:KNV97_03620"/>
<keyword evidence="4" id="KW-1185">Reference proteome</keyword>
<dbReference type="AlphaFoldDB" id="A0A975U6Y8"/>
<evidence type="ECO:0000256" key="1">
    <source>
        <dbReference type="ARBA" id="ARBA00022801"/>
    </source>
</evidence>
<organism evidence="3 4">
    <name type="scientific">Vibrio ostreae</name>
    <dbReference type="NCBI Taxonomy" id="2841925"/>
    <lineage>
        <taxon>Bacteria</taxon>
        <taxon>Pseudomonadati</taxon>
        <taxon>Pseudomonadota</taxon>
        <taxon>Gammaproteobacteria</taxon>
        <taxon>Vibrionales</taxon>
        <taxon>Vibrionaceae</taxon>
        <taxon>Vibrio</taxon>
    </lineage>
</organism>
<dbReference type="PANTHER" id="PTHR48081">
    <property type="entry name" value="AB HYDROLASE SUPERFAMILY PROTEIN C4A8.06C"/>
    <property type="match status" value="1"/>
</dbReference>
<sequence>MTDVSFTSLTQWFPDHTVIPLWPSTQPIPDLAPRFSDRSSDEVVRDREVSQVTQPEMVVVTSEHSNGIGLVVLPGGSYQRVAFDKEGMDTAIAMSEKGYTVFVMTYRMPGDGHAEGVHAPLADAQRAIRLIRAHAQRWGLRHIGIIGFSAGGHAAGTLMVHHHQAVYPLQDSADLLSPRPDFAALMYPVISMDEEIGHDGSRYELMGDDPDTATRQHYSLHTQVRPDTPPCFLMHASDDNTVKADNSLVFWQSLKAYHVPTELHIFARGGHGFGLRGVQHLPAKHWPQLLDNWVQSLYISTSTR</sequence>
<dbReference type="Proteomes" id="UP000694232">
    <property type="component" value="Chromosome 2"/>
</dbReference>
<dbReference type="Pfam" id="PF20434">
    <property type="entry name" value="BD-FAE"/>
    <property type="match status" value="1"/>
</dbReference>
<dbReference type="PANTHER" id="PTHR48081:SF6">
    <property type="entry name" value="PEPTIDASE S9 PROLYL OLIGOPEPTIDASE CATALYTIC DOMAIN-CONTAINING PROTEIN"/>
    <property type="match status" value="1"/>
</dbReference>
<protein>
    <submittedName>
        <fullName evidence="3">Alpha/beta hydrolase</fullName>
    </submittedName>
</protein>
<accession>A0A975U6Y8</accession>
<dbReference type="InterPro" id="IPR049492">
    <property type="entry name" value="BD-FAE-like_dom"/>
</dbReference>
<reference evidence="3" key="1">
    <citation type="submission" date="2021-06" db="EMBL/GenBank/DDBJ databases">
        <title>Vibrio nov. sp., novel gut bacterium isolated from Yellow Sea oyster.</title>
        <authorList>
            <person name="Muhammad N."/>
            <person name="Nguyen T.H."/>
            <person name="Lee Y.-J."/>
            <person name="Ko J."/>
            <person name="Kim S.-G."/>
        </authorList>
    </citation>
    <scope>NUCLEOTIDE SEQUENCE</scope>
    <source>
        <strain evidence="3">OG9-811</strain>
    </source>
</reference>
<evidence type="ECO:0000313" key="4">
    <source>
        <dbReference type="Proteomes" id="UP000694232"/>
    </source>
</evidence>
<dbReference type="GO" id="GO:0016787">
    <property type="term" value="F:hydrolase activity"/>
    <property type="evidence" value="ECO:0007669"/>
    <property type="project" value="UniProtKB-KW"/>
</dbReference>
<name>A0A975U6Y8_9VIBR</name>
<evidence type="ECO:0000313" key="3">
    <source>
        <dbReference type="EMBL" id="QXO15522.1"/>
    </source>
</evidence>
<gene>
    <name evidence="3" type="ORF">KNV97_03620</name>
</gene>
<proteinExistence type="predicted"/>
<feature type="domain" description="BD-FAE-like" evidence="2">
    <location>
        <begin position="73"/>
        <end position="253"/>
    </location>
</feature>
<dbReference type="InterPro" id="IPR050300">
    <property type="entry name" value="GDXG_lipolytic_enzyme"/>
</dbReference>
<dbReference type="RefSeq" id="WP_218561542.1">
    <property type="nucleotide sequence ID" value="NZ_CP076642.1"/>
</dbReference>
<dbReference type="EMBL" id="CP076642">
    <property type="protein sequence ID" value="QXO15522.1"/>
    <property type="molecule type" value="Genomic_DNA"/>
</dbReference>
<evidence type="ECO:0000259" key="2">
    <source>
        <dbReference type="Pfam" id="PF20434"/>
    </source>
</evidence>